<name>A0ABQ9ZTY3_9CRUS</name>
<feature type="chain" id="PRO_5045553010" description="Secreted protein" evidence="1">
    <location>
        <begin position="17"/>
        <end position="79"/>
    </location>
</feature>
<evidence type="ECO:0000256" key="1">
    <source>
        <dbReference type="SAM" id="SignalP"/>
    </source>
</evidence>
<gene>
    <name evidence="2" type="ORF">OUZ56_031335</name>
</gene>
<accession>A0ABQ9ZTY3</accession>
<comment type="caution">
    <text evidence="2">The sequence shown here is derived from an EMBL/GenBank/DDBJ whole genome shotgun (WGS) entry which is preliminary data.</text>
</comment>
<evidence type="ECO:0000313" key="2">
    <source>
        <dbReference type="EMBL" id="KAK4016384.1"/>
    </source>
</evidence>
<proteinExistence type="predicted"/>
<organism evidence="2 3">
    <name type="scientific">Daphnia magna</name>
    <dbReference type="NCBI Taxonomy" id="35525"/>
    <lineage>
        <taxon>Eukaryota</taxon>
        <taxon>Metazoa</taxon>
        <taxon>Ecdysozoa</taxon>
        <taxon>Arthropoda</taxon>
        <taxon>Crustacea</taxon>
        <taxon>Branchiopoda</taxon>
        <taxon>Diplostraca</taxon>
        <taxon>Cladocera</taxon>
        <taxon>Anomopoda</taxon>
        <taxon>Daphniidae</taxon>
        <taxon>Daphnia</taxon>
    </lineage>
</organism>
<evidence type="ECO:0008006" key="4">
    <source>
        <dbReference type="Google" id="ProtNLM"/>
    </source>
</evidence>
<keyword evidence="3" id="KW-1185">Reference proteome</keyword>
<reference evidence="2 3" key="1">
    <citation type="journal article" date="2023" name="Nucleic Acids Res.">
        <title>The hologenome of Daphnia magna reveals possible DNA methylation and microbiome-mediated evolution of the host genome.</title>
        <authorList>
            <person name="Chaturvedi A."/>
            <person name="Li X."/>
            <person name="Dhandapani V."/>
            <person name="Marshall H."/>
            <person name="Kissane S."/>
            <person name="Cuenca-Cambronero M."/>
            <person name="Asole G."/>
            <person name="Calvet F."/>
            <person name="Ruiz-Romero M."/>
            <person name="Marangio P."/>
            <person name="Guigo R."/>
            <person name="Rago D."/>
            <person name="Mirbahai L."/>
            <person name="Eastwood N."/>
            <person name="Colbourne J.K."/>
            <person name="Zhou J."/>
            <person name="Mallon E."/>
            <person name="Orsini L."/>
        </authorList>
    </citation>
    <scope>NUCLEOTIDE SEQUENCE [LARGE SCALE GENOMIC DNA]</scope>
    <source>
        <strain evidence="2">LRV0_1</strain>
    </source>
</reference>
<dbReference type="EMBL" id="JAOYFB010000005">
    <property type="protein sequence ID" value="KAK4016384.1"/>
    <property type="molecule type" value="Genomic_DNA"/>
</dbReference>
<protein>
    <recommendedName>
        <fullName evidence="4">Secreted protein</fullName>
    </recommendedName>
</protein>
<dbReference type="Proteomes" id="UP001234178">
    <property type="component" value="Unassembled WGS sequence"/>
</dbReference>
<keyword evidence="1" id="KW-0732">Signal</keyword>
<evidence type="ECO:0000313" key="3">
    <source>
        <dbReference type="Proteomes" id="UP001234178"/>
    </source>
</evidence>
<feature type="signal peptide" evidence="1">
    <location>
        <begin position="1"/>
        <end position="16"/>
    </location>
</feature>
<sequence length="79" mass="8585">MILVLVGSLLAPYVALNRVAGPKSDRALTHERPCCAVACGALEQESRKTKTKTKTYGWCGSCGSSHHPVLPPQMRQIHQ</sequence>